<dbReference type="PANTHER" id="PTHR11138:SF5">
    <property type="entry name" value="METHIONYL-TRNA FORMYLTRANSFERASE, MITOCHONDRIAL"/>
    <property type="match status" value="1"/>
</dbReference>
<dbReference type="InterPro" id="IPR044135">
    <property type="entry name" value="Met-tRNA-FMT_C"/>
</dbReference>
<evidence type="ECO:0000256" key="1">
    <source>
        <dbReference type="ARBA" id="ARBA00022679"/>
    </source>
</evidence>
<dbReference type="GO" id="GO:0016740">
    <property type="term" value="F:transferase activity"/>
    <property type="evidence" value="ECO:0007669"/>
    <property type="project" value="UniProtKB-KW"/>
</dbReference>
<dbReference type="InParanoid" id="B3RI03"/>
<dbReference type="SUPFAM" id="SSF50486">
    <property type="entry name" value="FMT C-terminal domain-like"/>
    <property type="match status" value="1"/>
</dbReference>
<evidence type="ECO:0000259" key="4">
    <source>
        <dbReference type="Pfam" id="PF02911"/>
    </source>
</evidence>
<dbReference type="InterPro" id="IPR036477">
    <property type="entry name" value="Formyl_transf_N_sf"/>
</dbReference>
<dbReference type="InterPro" id="IPR002376">
    <property type="entry name" value="Formyl_transf_N"/>
</dbReference>
<protein>
    <submittedName>
        <fullName evidence="5">Uncharacterized protein</fullName>
    </submittedName>
</protein>
<proteinExistence type="predicted"/>
<dbReference type="CDD" id="cd08704">
    <property type="entry name" value="Met_tRNA_FMT_C"/>
    <property type="match status" value="1"/>
</dbReference>
<dbReference type="InterPro" id="IPR005793">
    <property type="entry name" value="Formyl_trans_C"/>
</dbReference>
<gene>
    <name evidence="5" type="ORF">TRIADDRAFT_52335</name>
</gene>
<dbReference type="Pfam" id="PF02911">
    <property type="entry name" value="Formyl_trans_C"/>
    <property type="match status" value="1"/>
</dbReference>
<feature type="domain" description="Formyl transferase C-terminal" evidence="4">
    <location>
        <begin position="86"/>
        <end position="194"/>
    </location>
</feature>
<dbReference type="Pfam" id="PF00551">
    <property type="entry name" value="Formyl_trans_N"/>
    <property type="match status" value="1"/>
</dbReference>
<dbReference type="AlphaFoldDB" id="B3RI03"/>
<dbReference type="FunCoup" id="B3RI03">
    <property type="interactions" value="292"/>
</dbReference>
<dbReference type="OMA" id="CVEMATP"/>
<dbReference type="PANTHER" id="PTHR11138">
    <property type="entry name" value="METHIONYL-TRNA FORMYLTRANSFERASE"/>
    <property type="match status" value="1"/>
</dbReference>
<evidence type="ECO:0000256" key="2">
    <source>
        <dbReference type="ARBA" id="ARBA00022917"/>
    </source>
</evidence>
<evidence type="ECO:0000259" key="3">
    <source>
        <dbReference type="Pfam" id="PF00551"/>
    </source>
</evidence>
<dbReference type="SUPFAM" id="SSF53328">
    <property type="entry name" value="Formyltransferase"/>
    <property type="match status" value="1"/>
</dbReference>
<sequence>MYCRGAINVHPSLLPRWRGASPIQFALLHGDNVTGVTIADVLPDKYDRGRILMQESLKLLRALLDLANLHRKAQKQNERNVTYASKINQNMDWINWSEHSNKFINRMWRALGYQKGLKTTWRGTVVKLIDFCYLENYEANLSDINHTNMKHGFVKYDEDLNAIIIKCKDGLVAFRKVQFACRKVITALDFYNAYLTRIEESKRYFGAPGNRPT</sequence>
<keyword evidence="6" id="KW-1185">Reference proteome</keyword>
<dbReference type="OrthoDB" id="10268103at2759"/>
<feature type="domain" description="Formyl transferase N-terminal" evidence="3">
    <location>
        <begin position="4"/>
        <end position="78"/>
    </location>
</feature>
<dbReference type="PhylomeDB" id="B3RI03"/>
<dbReference type="InterPro" id="IPR011034">
    <property type="entry name" value="Formyl_transferase-like_C_sf"/>
</dbReference>
<dbReference type="Gene3D" id="3.40.50.12230">
    <property type="match status" value="2"/>
</dbReference>
<accession>B3RI03</accession>
<dbReference type="FunFam" id="3.40.50.12230:FF:000011">
    <property type="entry name" value="Uncharacterized protein"/>
    <property type="match status" value="1"/>
</dbReference>
<organism evidence="5 6">
    <name type="scientific">Trichoplax adhaerens</name>
    <name type="common">Trichoplax reptans</name>
    <dbReference type="NCBI Taxonomy" id="10228"/>
    <lineage>
        <taxon>Eukaryota</taxon>
        <taxon>Metazoa</taxon>
        <taxon>Placozoa</taxon>
        <taxon>Uniplacotomia</taxon>
        <taxon>Trichoplacea</taxon>
        <taxon>Trichoplacidae</taxon>
        <taxon>Trichoplax</taxon>
    </lineage>
</organism>
<evidence type="ECO:0000313" key="5">
    <source>
        <dbReference type="EMBL" id="EDV28951.1"/>
    </source>
</evidence>
<dbReference type="HOGENOM" id="CLU_033347_0_3_1"/>
<reference evidence="5 6" key="1">
    <citation type="journal article" date="2008" name="Nature">
        <title>The Trichoplax genome and the nature of placozoans.</title>
        <authorList>
            <person name="Srivastava M."/>
            <person name="Begovic E."/>
            <person name="Chapman J."/>
            <person name="Putnam N.H."/>
            <person name="Hellsten U."/>
            <person name="Kawashima T."/>
            <person name="Kuo A."/>
            <person name="Mitros T."/>
            <person name="Salamov A."/>
            <person name="Carpenter M.L."/>
            <person name="Signorovitch A.Y."/>
            <person name="Moreno M.A."/>
            <person name="Kamm K."/>
            <person name="Grimwood J."/>
            <person name="Schmutz J."/>
            <person name="Shapiro H."/>
            <person name="Grigoriev I.V."/>
            <person name="Buss L.W."/>
            <person name="Schierwater B."/>
            <person name="Dellaporta S.L."/>
            <person name="Rokhsar D.S."/>
        </authorList>
    </citation>
    <scope>NUCLEOTIDE SEQUENCE [LARGE SCALE GENOMIC DNA]</scope>
    <source>
        <strain evidence="5 6">Grell-BS-1999</strain>
    </source>
</reference>
<keyword evidence="2" id="KW-0648">Protein biosynthesis</keyword>
<dbReference type="EMBL" id="DS985241">
    <property type="protein sequence ID" value="EDV28951.1"/>
    <property type="molecule type" value="Genomic_DNA"/>
</dbReference>
<dbReference type="Proteomes" id="UP000009022">
    <property type="component" value="Unassembled WGS sequence"/>
</dbReference>
<dbReference type="CTD" id="6750097"/>
<keyword evidence="1" id="KW-0808">Transferase</keyword>
<dbReference type="KEGG" id="tad:TRIADDRAFT_52335"/>
<dbReference type="eggNOG" id="KOG3082">
    <property type="taxonomic scope" value="Eukaryota"/>
</dbReference>
<dbReference type="GO" id="GO:0006412">
    <property type="term" value="P:translation"/>
    <property type="evidence" value="ECO:0007669"/>
    <property type="project" value="UniProtKB-KW"/>
</dbReference>
<dbReference type="STRING" id="10228.B3RI03"/>
<dbReference type="RefSeq" id="XP_002108153.1">
    <property type="nucleotide sequence ID" value="XM_002108117.1"/>
</dbReference>
<name>B3RI03_TRIAD</name>
<evidence type="ECO:0000313" key="6">
    <source>
        <dbReference type="Proteomes" id="UP000009022"/>
    </source>
</evidence>
<dbReference type="GeneID" id="6750097"/>